<dbReference type="Proteomes" id="UP000318242">
    <property type="component" value="Unassembled WGS sequence"/>
</dbReference>
<reference evidence="2 3" key="1">
    <citation type="submission" date="2019-06" db="EMBL/GenBank/DDBJ databases">
        <title>Whole genome shotgun sequence of Vibrio comitans NBRC 102076.</title>
        <authorList>
            <person name="Hosoyama A."/>
            <person name="Uohara A."/>
            <person name="Ohji S."/>
            <person name="Ichikawa N."/>
        </authorList>
    </citation>
    <scope>NUCLEOTIDE SEQUENCE [LARGE SCALE GENOMIC DNA]</scope>
    <source>
        <strain evidence="2 3">NBRC 102076</strain>
    </source>
</reference>
<feature type="domain" description="GP-PDE" evidence="1">
    <location>
        <begin position="444"/>
        <end position="683"/>
    </location>
</feature>
<dbReference type="SUPFAM" id="SSF51695">
    <property type="entry name" value="PLC-like phosphodiesterases"/>
    <property type="match status" value="1"/>
</dbReference>
<accession>A0A4Y3IR20</accession>
<dbReference type="Pfam" id="PF03009">
    <property type="entry name" value="GDPD"/>
    <property type="match status" value="1"/>
</dbReference>
<dbReference type="PROSITE" id="PS51704">
    <property type="entry name" value="GP_PDE"/>
    <property type="match status" value="1"/>
</dbReference>
<evidence type="ECO:0000313" key="2">
    <source>
        <dbReference type="EMBL" id="GEA61989.1"/>
    </source>
</evidence>
<evidence type="ECO:0000313" key="3">
    <source>
        <dbReference type="Proteomes" id="UP000318242"/>
    </source>
</evidence>
<dbReference type="RefSeq" id="WP_141272393.1">
    <property type="nucleotide sequence ID" value="NZ_BJLH01000015.1"/>
</dbReference>
<proteinExistence type="predicted"/>
<gene>
    <name evidence="2" type="ORF">VCO01S_31820</name>
</gene>
<name>A0A4Y3IR20_9VIBR</name>
<dbReference type="Pfam" id="PF06439">
    <property type="entry name" value="3keto-disac_hyd"/>
    <property type="match status" value="1"/>
</dbReference>
<dbReference type="GO" id="GO:0008081">
    <property type="term" value="F:phosphoric diester hydrolase activity"/>
    <property type="evidence" value="ECO:0007669"/>
    <property type="project" value="InterPro"/>
</dbReference>
<dbReference type="InterPro" id="IPR010496">
    <property type="entry name" value="AL/BT2_dom"/>
</dbReference>
<dbReference type="AlphaFoldDB" id="A0A4Y3IR20"/>
<dbReference type="InterPro" id="IPR030395">
    <property type="entry name" value="GP_PDE_dom"/>
</dbReference>
<dbReference type="PANTHER" id="PTHR46211">
    <property type="entry name" value="GLYCEROPHOSPHORYL DIESTER PHOSPHODIESTERASE"/>
    <property type="match status" value="1"/>
</dbReference>
<sequence length="775" mass="85917">MNSYKWVFGLVATVSLVACSSDKNDDKPDVPDVGDNVILTENFENVENGMLPDGWDLVTNLGEAYVEDGYLYVDGRIDDYTATAVELPQELSGYGNYKVTVNFTIPEANTASRWAGFRYRDVGSNSYYQMAIRQAATSSNGTELAARYEDKWDILDTKAFTQDINPEQIYTAEITTHGNRVQQVLNGQIMHDNTILPVMGNIALQAAGAVLKIQDIKITEQHEALPKLEQLYTVDEPDTHIAMAPTVVGTEFSSLESLNSFSGSNAYLKLDDSLHVYSVGGDYLSTLEQLLETELNIIPVLEISAGVDLDRLSSVLNTYKSIDLTFVSSESQDLTELRDHNVNVRSALKISESEIGTDIGSWHNIVSKVTASKSRIVVLPQSAVTPELMDYLQRRLLTIWVEHDGESTMASLLTTGAHGLVTENTDELADLMGMFAPNSLIRKPLIIGHRGVPSLLPENTLESAVKALELGVDGNEYDVYLSADNHVVVMHDTTVDRTTDGSGNVEEMTLDELRALSILDLDGNPSSMKIPTLEEFFSEFKDAKMTHFLEIKSANPLIVDEIAKLTKEYDVADQLIVIAFSEQQTQRMAEVMPEIPVGLLISHSEDRDSERTLVNMLKKVQPLSTTYNPSYAALSEDTIGIAKHRGMTLWPWTYRSQADQNKHYLWGIHGLTTDYAQWSSDKVVSAKVLSDQVSIDVGSTLEVGVVLRDQKGVEQSDTARAFLVAQSTAQYEQSDEGELRFLSSGKAEVLVMHKHQLETRESYLIYSQPVIINVN</sequence>
<dbReference type="GO" id="GO:0006629">
    <property type="term" value="P:lipid metabolic process"/>
    <property type="evidence" value="ECO:0007669"/>
    <property type="project" value="InterPro"/>
</dbReference>
<dbReference type="OrthoDB" id="9795622at2"/>
<organism evidence="2 3">
    <name type="scientific">Vibrio comitans NBRC 102076</name>
    <dbReference type="NCBI Taxonomy" id="1219078"/>
    <lineage>
        <taxon>Bacteria</taxon>
        <taxon>Pseudomonadati</taxon>
        <taxon>Pseudomonadota</taxon>
        <taxon>Gammaproteobacteria</taxon>
        <taxon>Vibrionales</taxon>
        <taxon>Vibrionaceae</taxon>
        <taxon>Vibrio</taxon>
    </lineage>
</organism>
<protein>
    <recommendedName>
        <fullName evidence="1">GP-PDE domain-containing protein</fullName>
    </recommendedName>
</protein>
<dbReference type="Gene3D" id="2.60.120.560">
    <property type="entry name" value="Exo-inulinase, domain 1"/>
    <property type="match status" value="1"/>
</dbReference>
<dbReference type="PANTHER" id="PTHR46211:SF14">
    <property type="entry name" value="GLYCEROPHOSPHODIESTER PHOSPHODIESTERASE"/>
    <property type="match status" value="1"/>
</dbReference>
<dbReference type="Gene3D" id="3.20.20.190">
    <property type="entry name" value="Phosphatidylinositol (PI) phosphodiesterase"/>
    <property type="match status" value="2"/>
</dbReference>
<evidence type="ECO:0000259" key="1">
    <source>
        <dbReference type="PROSITE" id="PS51704"/>
    </source>
</evidence>
<dbReference type="PROSITE" id="PS51257">
    <property type="entry name" value="PROKAR_LIPOPROTEIN"/>
    <property type="match status" value="1"/>
</dbReference>
<dbReference type="InterPro" id="IPR017946">
    <property type="entry name" value="PLC-like_Pdiesterase_TIM-brl"/>
</dbReference>
<keyword evidence="3" id="KW-1185">Reference proteome</keyword>
<comment type="caution">
    <text evidence="2">The sequence shown here is derived from an EMBL/GenBank/DDBJ whole genome shotgun (WGS) entry which is preliminary data.</text>
</comment>
<dbReference type="EMBL" id="BJLH01000015">
    <property type="protein sequence ID" value="GEA61989.1"/>
    <property type="molecule type" value="Genomic_DNA"/>
</dbReference>